<organism evidence="3 4">
    <name type="scientific">Huso huso</name>
    <name type="common">Beluga</name>
    <name type="synonym">Acipenser huso</name>
    <dbReference type="NCBI Taxonomy" id="61971"/>
    <lineage>
        <taxon>Eukaryota</taxon>
        <taxon>Metazoa</taxon>
        <taxon>Chordata</taxon>
        <taxon>Craniata</taxon>
        <taxon>Vertebrata</taxon>
        <taxon>Euteleostomi</taxon>
        <taxon>Actinopterygii</taxon>
        <taxon>Chondrostei</taxon>
        <taxon>Acipenseriformes</taxon>
        <taxon>Acipenseridae</taxon>
        <taxon>Huso</taxon>
    </lineage>
</organism>
<dbReference type="Gene3D" id="1.25.40.10">
    <property type="entry name" value="Tetratricopeptide repeat domain"/>
    <property type="match status" value="1"/>
</dbReference>
<dbReference type="InterPro" id="IPR032076">
    <property type="entry name" value="TTC5_OB"/>
</dbReference>
<sequence>MAGRATPSETATDEKDDFHYLRELVDALYHFRDHYFETHSVEEANRKQSDVAAEMGKTLSSLEEMEGSCTDKAVFLLLKGRTLNVGPEFSSQAEDALSRAVKLDPTLVEAWNQLGEVYWKKGDVSGARTCFSGAQNHCKNKVSLRNLSMVLRQIQTPNEDNSKNVFESVSKAKQAVQLDIADGTSWLSGCVVFTLPQEKMDSTASSNPDLHLNRATLYKFEEQFAEALHGFSRAAALDPAWTEPPERERQLLDYLDRLTALISNKGKVKVKRLQSMLGSLRPTDLRACCDGQYQNSAGQRVKLDRQQLASLKAGVNTGGAVLGRVVFSITPEEKVPFTFGLVDTEGTCCAVMVYNMAESWGVLIGDSVAIPEPNVKLHNLTHKGKTYAFQSIRVYSPLMLIVNGKKQGPNCLASATVTYKPQSD</sequence>
<name>A0ABR0Y4W6_HUSHU</name>
<reference evidence="3 4" key="1">
    <citation type="submission" date="2021-05" db="EMBL/GenBank/DDBJ databases">
        <authorList>
            <person name="Zahm M."/>
            <person name="Klopp C."/>
            <person name="Cabau C."/>
            <person name="Kuhl H."/>
            <person name="Suciu R."/>
            <person name="Ciorpac M."/>
            <person name="Holostenco D."/>
            <person name="Gessner J."/>
            <person name="Wuertz S."/>
            <person name="Hohne C."/>
            <person name="Stock M."/>
            <person name="Gislard M."/>
            <person name="Lluch J."/>
            <person name="Milhes M."/>
            <person name="Lampietro C."/>
            <person name="Lopez Roques C."/>
            <person name="Donnadieu C."/>
            <person name="Du K."/>
            <person name="Schartl M."/>
            <person name="Guiguen Y."/>
        </authorList>
    </citation>
    <scope>NUCLEOTIDE SEQUENCE [LARGE SCALE GENOMIC DNA]</scope>
    <source>
        <strain evidence="3">Hh-F2</strain>
        <tissue evidence="3">Blood</tissue>
    </source>
</reference>
<dbReference type="Proteomes" id="UP001369086">
    <property type="component" value="Unassembled WGS sequence"/>
</dbReference>
<dbReference type="SUPFAM" id="SSF48452">
    <property type="entry name" value="TPR-like"/>
    <property type="match status" value="1"/>
</dbReference>
<protein>
    <submittedName>
        <fullName evidence="3">Tetratricopeptide repeat protein 5</fullName>
    </submittedName>
</protein>
<dbReference type="Gene3D" id="2.40.50.550">
    <property type="match status" value="1"/>
</dbReference>
<evidence type="ECO:0000313" key="4">
    <source>
        <dbReference type="Proteomes" id="UP001369086"/>
    </source>
</evidence>
<gene>
    <name evidence="3" type="ORF">HHUSO_G34590</name>
</gene>
<feature type="repeat" description="TPR" evidence="1">
    <location>
        <begin position="208"/>
        <end position="241"/>
    </location>
</feature>
<keyword evidence="4" id="KW-1185">Reference proteome</keyword>
<accession>A0ABR0Y4W6</accession>
<dbReference type="SMART" id="SM00028">
    <property type="entry name" value="TPR"/>
    <property type="match status" value="2"/>
</dbReference>
<evidence type="ECO:0000313" key="3">
    <source>
        <dbReference type="EMBL" id="KAK6467603.1"/>
    </source>
</evidence>
<proteinExistence type="predicted"/>
<evidence type="ECO:0000259" key="2">
    <source>
        <dbReference type="Pfam" id="PF16669"/>
    </source>
</evidence>
<dbReference type="InterPro" id="IPR038645">
    <property type="entry name" value="TTC5_OB_sf"/>
</dbReference>
<dbReference type="InterPro" id="IPR011990">
    <property type="entry name" value="TPR-like_helical_dom_sf"/>
</dbReference>
<dbReference type="InterPro" id="IPR019734">
    <property type="entry name" value="TPR_rpt"/>
</dbReference>
<dbReference type="Pfam" id="PF16669">
    <property type="entry name" value="TTC5_OB"/>
    <property type="match status" value="1"/>
</dbReference>
<keyword evidence="1" id="KW-0802">TPR repeat</keyword>
<feature type="domain" description="Tetratricopeptide repeat protein 5 OB fold" evidence="2">
    <location>
        <begin position="303"/>
        <end position="415"/>
    </location>
</feature>
<comment type="caution">
    <text evidence="3">The sequence shown here is derived from an EMBL/GenBank/DDBJ whole genome shotgun (WGS) entry which is preliminary data.</text>
</comment>
<dbReference type="EMBL" id="JAHFZB010000048">
    <property type="protein sequence ID" value="KAK6467603.1"/>
    <property type="molecule type" value="Genomic_DNA"/>
</dbReference>
<evidence type="ECO:0000256" key="1">
    <source>
        <dbReference type="PROSITE-ProRule" id="PRU00339"/>
    </source>
</evidence>
<dbReference type="PROSITE" id="PS50005">
    <property type="entry name" value="TPR"/>
    <property type="match status" value="1"/>
</dbReference>